<comment type="caution">
    <text evidence="8">The sequence shown here is derived from an EMBL/GenBank/DDBJ whole genome shotgun (WGS) entry which is preliminary data.</text>
</comment>
<keyword evidence="3" id="KW-0698">rRNA processing</keyword>
<dbReference type="InterPro" id="IPR001680">
    <property type="entry name" value="WD40_rpt"/>
</dbReference>
<evidence type="ECO:0000313" key="8">
    <source>
        <dbReference type="EMBL" id="KAK6590884.1"/>
    </source>
</evidence>
<organism evidence="8 9">
    <name type="scientific">Cryptosporidium xiaoi</name>
    <dbReference type="NCBI Taxonomy" id="659607"/>
    <lineage>
        <taxon>Eukaryota</taxon>
        <taxon>Sar</taxon>
        <taxon>Alveolata</taxon>
        <taxon>Apicomplexa</taxon>
        <taxon>Conoidasida</taxon>
        <taxon>Coccidia</taxon>
        <taxon>Eucoccidiorida</taxon>
        <taxon>Eimeriorina</taxon>
        <taxon>Cryptosporidiidae</taxon>
        <taxon>Cryptosporidium</taxon>
    </lineage>
</organism>
<dbReference type="GO" id="GO:0043021">
    <property type="term" value="F:ribonucleoprotein complex binding"/>
    <property type="evidence" value="ECO:0007669"/>
    <property type="project" value="TreeGrafter"/>
</dbReference>
<evidence type="ECO:0000256" key="5">
    <source>
        <dbReference type="ARBA" id="ARBA00022737"/>
    </source>
</evidence>
<evidence type="ECO:0000313" key="9">
    <source>
        <dbReference type="Proteomes" id="UP001311799"/>
    </source>
</evidence>
<accession>A0AAV9Y364</accession>
<protein>
    <recommendedName>
        <fullName evidence="7">BOP1 N-terminal domain-containing protein</fullName>
    </recommendedName>
</protein>
<dbReference type="SMART" id="SM01035">
    <property type="entry name" value="BOP1NT"/>
    <property type="match status" value="1"/>
</dbReference>
<dbReference type="AlphaFoldDB" id="A0AAV9Y364"/>
<sequence length="694" mass="80401">MKYDDEDLYISDEDEQINRIGDVPLHWYDEFDHQGYTIDGERLKKYLNRSDSELQKLLSSTDPDSWRTIYDQKNQTAVKLTDEDLDIIRRISSQKYANPEFNAEKFHYENDNIEDKLFPVTNRPIPKRWFVPSRWEAKKITHLVKLIRLKILRPIKKTEPEVYDIWEDSILNTNIEDVTSKGPPHIPAPKMELPAHEHSYNPPEEYLLDENEIEKLKDEYDEDAFVPCKYDCLRRVPVYSKLIKERFDRCLDLYLCPRAIKMRMNVDPESILPPPIDTNDLKPYPTTVRMRYDLENKTNDNITISVSLNGLWLSVGHGNILTIYEVSTSRMVFNLNISELFKDIISSSEFNNKITVLSFHPYLPILACGYDEYLLIFVLKLPNITISYQELSTNDESEIDSTDMDKKYNNDPQKDYEHSCNLFNDIQIINDELDNVNLLSWNQIKVNSSRHNLEFKSINNIIIIKHQSTIKCLSWHNKGGYLVVVSPRSVSPSQRVVIHSINRCSSITAFKKLNGMVKSAQFHNINPWLVVATQKCVRIIDLTSNKTNNNKLGNQSTNKKLVKKLIGVDDPTCISIDPTGKHIFVGQSNGRVAWYDLDLSNTPYKLLRYSDSSIKQVQFHLNKSMIFTANKNGNINIFHSRMPSDIMSDPVFIPLKLIREEFSTVTSAVWHPKQPWIFSSGVNKQGKSSLVLLG</sequence>
<feature type="domain" description="BOP1 N-terminal" evidence="7">
    <location>
        <begin position="28"/>
        <end position="285"/>
    </location>
</feature>
<keyword evidence="4" id="KW-0853">WD repeat</keyword>
<dbReference type="SUPFAM" id="SSF50978">
    <property type="entry name" value="WD40 repeat-like"/>
    <property type="match status" value="1"/>
</dbReference>
<reference evidence="8 9" key="1">
    <citation type="submission" date="2023-10" db="EMBL/GenBank/DDBJ databases">
        <title>Comparative genomics analysis reveals potential genetic determinants of host preference in Cryptosporidium xiaoi.</title>
        <authorList>
            <person name="Xiao L."/>
            <person name="Li J."/>
        </authorList>
    </citation>
    <scope>NUCLEOTIDE SEQUENCE [LARGE SCALE GENOMIC DNA]</scope>
    <source>
        <strain evidence="8 9">52996</strain>
    </source>
</reference>
<proteinExistence type="predicted"/>
<gene>
    <name evidence="8" type="ORF">RS030_111869</name>
</gene>
<evidence type="ECO:0000256" key="4">
    <source>
        <dbReference type="ARBA" id="ARBA00022574"/>
    </source>
</evidence>
<dbReference type="InterPro" id="IPR012953">
    <property type="entry name" value="BOP1_N_dom"/>
</dbReference>
<dbReference type="GO" id="GO:0000463">
    <property type="term" value="P:maturation of LSU-rRNA from tricistronic rRNA transcript (SSU-rRNA, 5.8S rRNA, LSU-rRNA)"/>
    <property type="evidence" value="ECO:0007669"/>
    <property type="project" value="TreeGrafter"/>
</dbReference>
<dbReference type="PANTHER" id="PTHR17605">
    <property type="entry name" value="RIBOSOME BIOGENESIS PROTEIN BOP1 BLOCK OF PROLIFERATION 1 PROTEIN"/>
    <property type="match status" value="1"/>
</dbReference>
<dbReference type="InterPro" id="IPR036322">
    <property type="entry name" value="WD40_repeat_dom_sf"/>
</dbReference>
<dbReference type="InterPro" id="IPR028598">
    <property type="entry name" value="BOP1/Erb1"/>
</dbReference>
<evidence type="ECO:0000259" key="7">
    <source>
        <dbReference type="SMART" id="SM01035"/>
    </source>
</evidence>
<keyword evidence="9" id="KW-1185">Reference proteome</keyword>
<dbReference type="Gene3D" id="2.130.10.10">
    <property type="entry name" value="YVTN repeat-like/Quinoprotein amine dehydrogenase"/>
    <property type="match status" value="1"/>
</dbReference>
<evidence type="ECO:0000256" key="6">
    <source>
        <dbReference type="ARBA" id="ARBA00023242"/>
    </source>
</evidence>
<keyword evidence="2" id="KW-0690">Ribosome biogenesis</keyword>
<evidence type="ECO:0000256" key="2">
    <source>
        <dbReference type="ARBA" id="ARBA00022517"/>
    </source>
</evidence>
<dbReference type="GO" id="GO:0070545">
    <property type="term" value="C:PeBoW complex"/>
    <property type="evidence" value="ECO:0007669"/>
    <property type="project" value="TreeGrafter"/>
</dbReference>
<dbReference type="SMART" id="SM00320">
    <property type="entry name" value="WD40"/>
    <property type="match status" value="5"/>
</dbReference>
<name>A0AAV9Y364_9CRYT</name>
<evidence type="ECO:0000256" key="1">
    <source>
        <dbReference type="ARBA" id="ARBA00004604"/>
    </source>
</evidence>
<dbReference type="GO" id="GO:0030687">
    <property type="term" value="C:preribosome, large subunit precursor"/>
    <property type="evidence" value="ECO:0007669"/>
    <property type="project" value="TreeGrafter"/>
</dbReference>
<dbReference type="Proteomes" id="UP001311799">
    <property type="component" value="Unassembled WGS sequence"/>
</dbReference>
<dbReference type="InterPro" id="IPR015943">
    <property type="entry name" value="WD40/YVTN_repeat-like_dom_sf"/>
</dbReference>
<dbReference type="Pfam" id="PF08145">
    <property type="entry name" value="BOP1NT"/>
    <property type="match status" value="1"/>
</dbReference>
<comment type="subcellular location">
    <subcellularLocation>
        <location evidence="1">Nucleus</location>
        <location evidence="1">Nucleolus</location>
    </subcellularLocation>
</comment>
<keyword evidence="5" id="KW-0677">Repeat</keyword>
<evidence type="ECO:0000256" key="3">
    <source>
        <dbReference type="ARBA" id="ARBA00022552"/>
    </source>
</evidence>
<dbReference type="PANTHER" id="PTHR17605:SF0">
    <property type="entry name" value="RIBOSOME BIOGENESIS PROTEIN BOP1"/>
    <property type="match status" value="1"/>
</dbReference>
<dbReference type="EMBL" id="JAWDEY010000002">
    <property type="protein sequence ID" value="KAK6590884.1"/>
    <property type="molecule type" value="Genomic_DNA"/>
</dbReference>
<keyword evidence="6" id="KW-0539">Nucleus</keyword>